<evidence type="ECO:0000313" key="2">
    <source>
        <dbReference type="Proteomes" id="UP000789342"/>
    </source>
</evidence>
<dbReference type="EMBL" id="CAJVPV010000057">
    <property type="protein sequence ID" value="CAG8440492.1"/>
    <property type="molecule type" value="Genomic_DNA"/>
</dbReference>
<protein>
    <submittedName>
        <fullName evidence="1">11107_t:CDS:1</fullName>
    </submittedName>
</protein>
<sequence length="113" mass="13163">MQATRNLEINPSDKLLSRFEQNDRLEDIHEEKNMMLFKTEDGNLGKAAIDNIKYGFNNMKIVLVPILGVTSEEYDEMVNVFGKELEDNESYLDVRRVYGRKKGNYLTRINSLN</sequence>
<dbReference type="AlphaFoldDB" id="A0A9N8YR15"/>
<dbReference type="OrthoDB" id="2013972at2759"/>
<organism evidence="1 2">
    <name type="scientific">Acaulospora morrowiae</name>
    <dbReference type="NCBI Taxonomy" id="94023"/>
    <lineage>
        <taxon>Eukaryota</taxon>
        <taxon>Fungi</taxon>
        <taxon>Fungi incertae sedis</taxon>
        <taxon>Mucoromycota</taxon>
        <taxon>Glomeromycotina</taxon>
        <taxon>Glomeromycetes</taxon>
        <taxon>Diversisporales</taxon>
        <taxon>Acaulosporaceae</taxon>
        <taxon>Acaulospora</taxon>
    </lineage>
</organism>
<dbReference type="Proteomes" id="UP000789342">
    <property type="component" value="Unassembled WGS sequence"/>
</dbReference>
<reference evidence="1" key="1">
    <citation type="submission" date="2021-06" db="EMBL/GenBank/DDBJ databases">
        <authorList>
            <person name="Kallberg Y."/>
            <person name="Tangrot J."/>
            <person name="Rosling A."/>
        </authorList>
    </citation>
    <scope>NUCLEOTIDE SEQUENCE</scope>
    <source>
        <strain evidence="1">CL551</strain>
    </source>
</reference>
<gene>
    <name evidence="1" type="ORF">AMORRO_LOCUS242</name>
</gene>
<evidence type="ECO:0000313" key="1">
    <source>
        <dbReference type="EMBL" id="CAG8440492.1"/>
    </source>
</evidence>
<name>A0A9N8YR15_9GLOM</name>
<proteinExistence type="predicted"/>
<comment type="caution">
    <text evidence="1">The sequence shown here is derived from an EMBL/GenBank/DDBJ whole genome shotgun (WGS) entry which is preliminary data.</text>
</comment>
<keyword evidence="2" id="KW-1185">Reference proteome</keyword>
<accession>A0A9N8YR15</accession>